<dbReference type="AlphaFoldDB" id="A0A933S1M4"/>
<dbReference type="EMBL" id="JACRJB010000066">
    <property type="protein sequence ID" value="MBI5132271.1"/>
    <property type="molecule type" value="Genomic_DNA"/>
</dbReference>
<name>A0A933S1M4_RHOPL</name>
<dbReference type="Proteomes" id="UP000782519">
    <property type="component" value="Unassembled WGS sequence"/>
</dbReference>
<gene>
    <name evidence="1" type="ORF">HZA66_22750</name>
</gene>
<accession>A0A933S1M4</accession>
<evidence type="ECO:0000313" key="2">
    <source>
        <dbReference type="Proteomes" id="UP000782519"/>
    </source>
</evidence>
<comment type="caution">
    <text evidence="1">The sequence shown here is derived from an EMBL/GenBank/DDBJ whole genome shotgun (WGS) entry which is preliminary data.</text>
</comment>
<reference evidence="1" key="1">
    <citation type="submission" date="2020-07" db="EMBL/GenBank/DDBJ databases">
        <title>Huge and variable diversity of episymbiotic CPR bacteria and DPANN archaea in groundwater ecosystems.</title>
        <authorList>
            <person name="He C.Y."/>
            <person name="Keren R."/>
            <person name="Whittaker M."/>
            <person name="Farag I.F."/>
            <person name="Doudna J."/>
            <person name="Cate J.H.D."/>
            <person name="Banfield J.F."/>
        </authorList>
    </citation>
    <scope>NUCLEOTIDE SEQUENCE</scope>
    <source>
        <strain evidence="1">NC_groundwater_1818_Pr3_B-0.1um_66_35</strain>
    </source>
</reference>
<protein>
    <submittedName>
        <fullName evidence="1">Uncharacterized protein</fullName>
    </submittedName>
</protein>
<sequence length="103" mass="11437">MAAVAIVVGLGILRFDRSPTRLDQHRPFGEPCGHHAHWWQCAGGVSAEDLHCPIGIAGDVDQVIFGILHPLIMIPDRQDHSDGKRIIQRVYGLSHNGRTTRRD</sequence>
<proteinExistence type="predicted"/>
<evidence type="ECO:0000313" key="1">
    <source>
        <dbReference type="EMBL" id="MBI5132271.1"/>
    </source>
</evidence>
<organism evidence="1 2">
    <name type="scientific">Rhodopseudomonas palustris</name>
    <dbReference type="NCBI Taxonomy" id="1076"/>
    <lineage>
        <taxon>Bacteria</taxon>
        <taxon>Pseudomonadati</taxon>
        <taxon>Pseudomonadota</taxon>
        <taxon>Alphaproteobacteria</taxon>
        <taxon>Hyphomicrobiales</taxon>
        <taxon>Nitrobacteraceae</taxon>
        <taxon>Rhodopseudomonas</taxon>
    </lineage>
</organism>